<accession>A0ABY3XW85</accession>
<reference evidence="1 2" key="1">
    <citation type="journal article" date="2023" name="Microbiol. Spectr.">
        <title>Synergy between Genome Mining, Metabolomics, and Bioinformatics Uncovers Antibacterial Chlorinated Carbazole Alkaloids and Their Biosynthetic Gene Cluster from Streptomyces tubbatahanensis sp. nov., a Novel Actinomycete Isolated from Sulu Sea, Philippines.</title>
        <authorList>
            <person name="Tenebro C.P."/>
            <person name="Trono D.J.V.L."/>
            <person name="Balida L.A.P."/>
            <person name="Bayog L.K.A."/>
            <person name="Bruna J.R."/>
            <person name="Sabido E.M."/>
            <person name="Caspe D.P.C."/>
            <person name="de Los Santos E.L.C."/>
            <person name="Saludes J.P."/>
            <person name="Dalisay D.S."/>
        </authorList>
    </citation>
    <scope>NUCLEOTIDE SEQUENCE [LARGE SCALE GENOMIC DNA]</scope>
    <source>
        <strain evidence="1 2">DSD3025</strain>
    </source>
</reference>
<protein>
    <submittedName>
        <fullName evidence="1">Uncharacterized protein</fullName>
    </submittedName>
</protein>
<gene>
    <name evidence="1" type="ORF">MMF93_20500</name>
</gene>
<sequence length="56" mass="6479">MTSEPSNRQRIGMLIKRDLPDRAGHSVWCGKHSKERTVLVARKGWACLECIREQSR</sequence>
<dbReference type="RefSeq" id="WP_242753588.1">
    <property type="nucleotide sequence ID" value="NZ_CP093846.1"/>
</dbReference>
<evidence type="ECO:0000313" key="2">
    <source>
        <dbReference type="Proteomes" id="UP001202244"/>
    </source>
</evidence>
<organism evidence="1 2">
    <name type="scientific">Streptomyces tubbatahanensis</name>
    <dbReference type="NCBI Taxonomy" id="2923272"/>
    <lineage>
        <taxon>Bacteria</taxon>
        <taxon>Bacillati</taxon>
        <taxon>Actinomycetota</taxon>
        <taxon>Actinomycetes</taxon>
        <taxon>Kitasatosporales</taxon>
        <taxon>Streptomycetaceae</taxon>
        <taxon>Streptomyces</taxon>
    </lineage>
</organism>
<dbReference type="Proteomes" id="UP001202244">
    <property type="component" value="Chromosome"/>
</dbReference>
<proteinExistence type="predicted"/>
<name>A0ABY3XW85_9ACTN</name>
<evidence type="ECO:0000313" key="1">
    <source>
        <dbReference type="EMBL" id="UNS98571.1"/>
    </source>
</evidence>
<dbReference type="EMBL" id="CP093846">
    <property type="protein sequence ID" value="UNS98571.1"/>
    <property type="molecule type" value="Genomic_DNA"/>
</dbReference>
<keyword evidence="2" id="KW-1185">Reference proteome</keyword>